<evidence type="ECO:0000313" key="2">
    <source>
        <dbReference type="Proteomes" id="UP000828390"/>
    </source>
</evidence>
<dbReference type="AlphaFoldDB" id="A0A9D4JAV9"/>
<name>A0A9D4JAV9_DREPO</name>
<organism evidence="1 2">
    <name type="scientific">Dreissena polymorpha</name>
    <name type="common">Zebra mussel</name>
    <name type="synonym">Mytilus polymorpha</name>
    <dbReference type="NCBI Taxonomy" id="45954"/>
    <lineage>
        <taxon>Eukaryota</taxon>
        <taxon>Metazoa</taxon>
        <taxon>Spiralia</taxon>
        <taxon>Lophotrochozoa</taxon>
        <taxon>Mollusca</taxon>
        <taxon>Bivalvia</taxon>
        <taxon>Autobranchia</taxon>
        <taxon>Heteroconchia</taxon>
        <taxon>Euheterodonta</taxon>
        <taxon>Imparidentia</taxon>
        <taxon>Neoheterodontei</taxon>
        <taxon>Myida</taxon>
        <taxon>Dreissenoidea</taxon>
        <taxon>Dreissenidae</taxon>
        <taxon>Dreissena</taxon>
    </lineage>
</organism>
<protein>
    <submittedName>
        <fullName evidence="1">Uncharacterized protein</fullName>
    </submittedName>
</protein>
<comment type="caution">
    <text evidence="1">The sequence shown here is derived from an EMBL/GenBank/DDBJ whole genome shotgun (WGS) entry which is preliminary data.</text>
</comment>
<sequence>MNVWMDRWIGSDCIGMALWMERKDGYGWILSDRFGSDQMDGWIYRFGSDRWMNGCVDRFGSDG</sequence>
<dbReference type="EMBL" id="JAIWYP010000007">
    <property type="protein sequence ID" value="KAH3801262.1"/>
    <property type="molecule type" value="Genomic_DNA"/>
</dbReference>
<accession>A0A9D4JAV9</accession>
<proteinExistence type="predicted"/>
<evidence type="ECO:0000313" key="1">
    <source>
        <dbReference type="EMBL" id="KAH3801262.1"/>
    </source>
</evidence>
<dbReference type="Proteomes" id="UP000828390">
    <property type="component" value="Unassembled WGS sequence"/>
</dbReference>
<keyword evidence="2" id="KW-1185">Reference proteome</keyword>
<gene>
    <name evidence="1" type="ORF">DPMN_154909</name>
</gene>
<reference evidence="1" key="1">
    <citation type="journal article" date="2019" name="bioRxiv">
        <title>The Genome of the Zebra Mussel, Dreissena polymorpha: A Resource for Invasive Species Research.</title>
        <authorList>
            <person name="McCartney M.A."/>
            <person name="Auch B."/>
            <person name="Kono T."/>
            <person name="Mallez S."/>
            <person name="Zhang Y."/>
            <person name="Obille A."/>
            <person name="Becker A."/>
            <person name="Abrahante J.E."/>
            <person name="Garbe J."/>
            <person name="Badalamenti J.P."/>
            <person name="Herman A."/>
            <person name="Mangelson H."/>
            <person name="Liachko I."/>
            <person name="Sullivan S."/>
            <person name="Sone E.D."/>
            <person name="Koren S."/>
            <person name="Silverstein K.A.T."/>
            <person name="Beckman K.B."/>
            <person name="Gohl D.M."/>
        </authorList>
    </citation>
    <scope>NUCLEOTIDE SEQUENCE</scope>
    <source>
        <strain evidence="1">Duluth1</strain>
        <tissue evidence="1">Whole animal</tissue>
    </source>
</reference>
<reference evidence="1" key="2">
    <citation type="submission" date="2020-11" db="EMBL/GenBank/DDBJ databases">
        <authorList>
            <person name="McCartney M.A."/>
            <person name="Auch B."/>
            <person name="Kono T."/>
            <person name="Mallez S."/>
            <person name="Becker A."/>
            <person name="Gohl D.M."/>
            <person name="Silverstein K.A.T."/>
            <person name="Koren S."/>
            <person name="Bechman K.B."/>
            <person name="Herman A."/>
            <person name="Abrahante J.E."/>
            <person name="Garbe J."/>
        </authorList>
    </citation>
    <scope>NUCLEOTIDE SEQUENCE</scope>
    <source>
        <strain evidence="1">Duluth1</strain>
        <tissue evidence="1">Whole animal</tissue>
    </source>
</reference>